<sequence>MLSQHECLTFYKTNTKARKEQKSPTL</sequence>
<reference evidence="1" key="1">
    <citation type="submission" date="2014-11" db="EMBL/GenBank/DDBJ databases">
        <authorList>
            <person name="Amaro Gonzalez C."/>
        </authorList>
    </citation>
    <scope>NUCLEOTIDE SEQUENCE</scope>
</reference>
<dbReference type="EMBL" id="GBXM01090324">
    <property type="protein sequence ID" value="JAH18253.1"/>
    <property type="molecule type" value="Transcribed_RNA"/>
</dbReference>
<proteinExistence type="predicted"/>
<protein>
    <submittedName>
        <fullName evidence="1">Uncharacterized protein</fullName>
    </submittedName>
</protein>
<reference evidence="1" key="2">
    <citation type="journal article" date="2015" name="Fish Shellfish Immunol.">
        <title>Early steps in the European eel (Anguilla anguilla)-Vibrio vulnificus interaction in the gills: Role of the RtxA13 toxin.</title>
        <authorList>
            <person name="Callol A."/>
            <person name="Pajuelo D."/>
            <person name="Ebbesson L."/>
            <person name="Teles M."/>
            <person name="MacKenzie S."/>
            <person name="Amaro C."/>
        </authorList>
    </citation>
    <scope>NUCLEOTIDE SEQUENCE</scope>
</reference>
<evidence type="ECO:0000313" key="1">
    <source>
        <dbReference type="EMBL" id="JAH18253.1"/>
    </source>
</evidence>
<organism evidence="1">
    <name type="scientific">Anguilla anguilla</name>
    <name type="common">European freshwater eel</name>
    <name type="synonym">Muraena anguilla</name>
    <dbReference type="NCBI Taxonomy" id="7936"/>
    <lineage>
        <taxon>Eukaryota</taxon>
        <taxon>Metazoa</taxon>
        <taxon>Chordata</taxon>
        <taxon>Craniata</taxon>
        <taxon>Vertebrata</taxon>
        <taxon>Euteleostomi</taxon>
        <taxon>Actinopterygii</taxon>
        <taxon>Neopterygii</taxon>
        <taxon>Teleostei</taxon>
        <taxon>Anguilliformes</taxon>
        <taxon>Anguillidae</taxon>
        <taxon>Anguilla</taxon>
    </lineage>
</organism>
<name>A0A0E9QQ70_ANGAN</name>
<dbReference type="AlphaFoldDB" id="A0A0E9QQ70"/>
<accession>A0A0E9QQ70</accession>